<accession>A0ABQ4JB43</accession>
<feature type="transmembrane region" description="Helical" evidence="7">
    <location>
        <begin position="323"/>
        <end position="345"/>
    </location>
</feature>
<evidence type="ECO:0000256" key="1">
    <source>
        <dbReference type="ARBA" id="ARBA00004651"/>
    </source>
</evidence>
<evidence type="ECO:0000256" key="2">
    <source>
        <dbReference type="ARBA" id="ARBA00022475"/>
    </source>
</evidence>
<feature type="transmembrane region" description="Helical" evidence="7">
    <location>
        <begin position="296"/>
        <end position="317"/>
    </location>
</feature>
<dbReference type="Gene3D" id="1.20.1250.20">
    <property type="entry name" value="MFS general substrate transporter like domains"/>
    <property type="match status" value="1"/>
</dbReference>
<feature type="transmembrane region" description="Helical" evidence="7">
    <location>
        <begin position="229"/>
        <end position="253"/>
    </location>
</feature>
<proteinExistence type="predicted"/>
<dbReference type="PROSITE" id="PS50850">
    <property type="entry name" value="MFS"/>
    <property type="match status" value="1"/>
</dbReference>
<dbReference type="EMBL" id="BOPC01000031">
    <property type="protein sequence ID" value="GIJ27303.1"/>
    <property type="molecule type" value="Genomic_DNA"/>
</dbReference>
<dbReference type="RefSeq" id="WP_204034880.1">
    <property type="nucleotide sequence ID" value="NZ_BOPC01000031.1"/>
</dbReference>
<keyword evidence="10" id="KW-1185">Reference proteome</keyword>
<dbReference type="Pfam" id="PF07690">
    <property type="entry name" value="MFS_1"/>
    <property type="match status" value="1"/>
</dbReference>
<dbReference type="PANTHER" id="PTHR23513">
    <property type="entry name" value="INTEGRAL MEMBRANE EFFLUX PROTEIN-RELATED"/>
    <property type="match status" value="1"/>
</dbReference>
<organism evidence="9 10">
    <name type="scientific">Micromonospora qiuiae</name>
    <dbReference type="NCBI Taxonomy" id="502268"/>
    <lineage>
        <taxon>Bacteria</taxon>
        <taxon>Bacillati</taxon>
        <taxon>Actinomycetota</taxon>
        <taxon>Actinomycetes</taxon>
        <taxon>Micromonosporales</taxon>
        <taxon>Micromonosporaceae</taxon>
        <taxon>Micromonospora</taxon>
    </lineage>
</organism>
<feature type="transmembrane region" description="Helical" evidence="7">
    <location>
        <begin position="108"/>
        <end position="133"/>
    </location>
</feature>
<evidence type="ECO:0000313" key="10">
    <source>
        <dbReference type="Proteomes" id="UP000653076"/>
    </source>
</evidence>
<gene>
    <name evidence="9" type="ORF">Vqi01_24650</name>
</gene>
<feature type="transmembrane region" description="Helical" evidence="7">
    <location>
        <begin position="265"/>
        <end position="284"/>
    </location>
</feature>
<dbReference type="Proteomes" id="UP000653076">
    <property type="component" value="Unassembled WGS sequence"/>
</dbReference>
<protein>
    <submittedName>
        <fullName evidence="9">MFS transporter</fullName>
    </submittedName>
</protein>
<feature type="transmembrane region" description="Helical" evidence="7">
    <location>
        <begin position="50"/>
        <end position="73"/>
    </location>
</feature>
<evidence type="ECO:0000256" key="7">
    <source>
        <dbReference type="SAM" id="Phobius"/>
    </source>
</evidence>
<evidence type="ECO:0000256" key="3">
    <source>
        <dbReference type="ARBA" id="ARBA00022692"/>
    </source>
</evidence>
<comment type="subcellular location">
    <subcellularLocation>
        <location evidence="1">Cell membrane</location>
        <topology evidence="1">Multi-pass membrane protein</topology>
    </subcellularLocation>
</comment>
<keyword evidence="4 7" id="KW-1133">Transmembrane helix</keyword>
<feature type="transmembrane region" description="Helical" evidence="7">
    <location>
        <begin position="357"/>
        <end position="376"/>
    </location>
</feature>
<feature type="transmembrane region" description="Helical" evidence="7">
    <location>
        <begin position="21"/>
        <end position="44"/>
    </location>
</feature>
<keyword evidence="3 7" id="KW-0812">Transmembrane</keyword>
<feature type="transmembrane region" description="Helical" evidence="7">
    <location>
        <begin position="382"/>
        <end position="402"/>
    </location>
</feature>
<dbReference type="InterPro" id="IPR020846">
    <property type="entry name" value="MFS_dom"/>
</dbReference>
<dbReference type="InterPro" id="IPR011701">
    <property type="entry name" value="MFS"/>
</dbReference>
<sequence length="452" mass="45379">MAARLGWLRRRVGDLSPLVAAHGVGVVGTEITALALPTLAILYLGASPLVASALFAIEFGAHALASPVLGVLVDRARTPRRLLVGASLGYAAVVLTVPAAALLDALTIPLLGVVAAVAGGLGALITIGLQAAVPTLVPAERLVEANSAMAGARSVGQVAGPALAGWLVQVWGAATAMGVDAATRLLGVVAYARVRTAGAADPKARASGMAGTFLGQLREGATAMRQRPVLIRVAVAAAALNFGGSALGALYLVFAYQELDLSPGLIGITYVVSSVVSMLAVAVASQVIRTIGMARVVPVFAPLAGAALFLIPAAAVAPPFVTLVVYEAIFSFCATVWFIATTTLQQSLVPIHQLGRVIALGRAATTLAIPVGALLGGALAQWWGLVPTLILFATAALLGGAASSLRGIGTATPAPEDGTISPIASPGDGDQVGSITPTSRPAVDAARRRPES</sequence>
<evidence type="ECO:0000259" key="8">
    <source>
        <dbReference type="PROSITE" id="PS50850"/>
    </source>
</evidence>
<reference evidence="9 10" key="1">
    <citation type="submission" date="2021-01" db="EMBL/GenBank/DDBJ databases">
        <title>Whole genome shotgun sequence of Verrucosispora qiuiae NBRC 106684.</title>
        <authorList>
            <person name="Komaki H."/>
            <person name="Tamura T."/>
        </authorList>
    </citation>
    <scope>NUCLEOTIDE SEQUENCE [LARGE SCALE GENOMIC DNA]</scope>
    <source>
        <strain evidence="9 10">NBRC 106684</strain>
    </source>
</reference>
<keyword evidence="5 7" id="KW-0472">Membrane</keyword>
<feature type="transmembrane region" description="Helical" evidence="7">
    <location>
        <begin position="82"/>
        <end position="102"/>
    </location>
</feature>
<dbReference type="InterPro" id="IPR036259">
    <property type="entry name" value="MFS_trans_sf"/>
</dbReference>
<evidence type="ECO:0000313" key="9">
    <source>
        <dbReference type="EMBL" id="GIJ27303.1"/>
    </source>
</evidence>
<evidence type="ECO:0000256" key="5">
    <source>
        <dbReference type="ARBA" id="ARBA00023136"/>
    </source>
</evidence>
<dbReference type="CDD" id="cd06173">
    <property type="entry name" value="MFS_MefA_like"/>
    <property type="match status" value="1"/>
</dbReference>
<name>A0ABQ4JB43_9ACTN</name>
<dbReference type="SUPFAM" id="SSF103473">
    <property type="entry name" value="MFS general substrate transporter"/>
    <property type="match status" value="1"/>
</dbReference>
<dbReference type="PANTHER" id="PTHR23513:SF6">
    <property type="entry name" value="MAJOR FACILITATOR SUPERFAMILY ASSOCIATED DOMAIN-CONTAINING PROTEIN"/>
    <property type="match status" value="1"/>
</dbReference>
<evidence type="ECO:0000256" key="4">
    <source>
        <dbReference type="ARBA" id="ARBA00022989"/>
    </source>
</evidence>
<comment type="caution">
    <text evidence="9">The sequence shown here is derived from an EMBL/GenBank/DDBJ whole genome shotgun (WGS) entry which is preliminary data.</text>
</comment>
<feature type="region of interest" description="Disordered" evidence="6">
    <location>
        <begin position="413"/>
        <end position="452"/>
    </location>
</feature>
<keyword evidence="2" id="KW-1003">Cell membrane</keyword>
<feature type="domain" description="Major facilitator superfamily (MFS) profile" evidence="8">
    <location>
        <begin position="9"/>
        <end position="411"/>
    </location>
</feature>
<evidence type="ECO:0000256" key="6">
    <source>
        <dbReference type="SAM" id="MobiDB-lite"/>
    </source>
</evidence>